<evidence type="ECO:0000259" key="6">
    <source>
        <dbReference type="Pfam" id="PF01494"/>
    </source>
</evidence>
<dbReference type="PRINTS" id="PR00420">
    <property type="entry name" value="RNGMNOXGNASE"/>
</dbReference>
<name>A0A364LAY3_TALAM</name>
<evidence type="ECO:0000313" key="7">
    <source>
        <dbReference type="EMBL" id="RAO72962.1"/>
    </source>
</evidence>
<comment type="caution">
    <text evidence="7">The sequence shown here is derived from an EMBL/GenBank/DDBJ whole genome shotgun (WGS) entry which is preliminary data.</text>
</comment>
<evidence type="ECO:0000313" key="8">
    <source>
        <dbReference type="Proteomes" id="UP000249363"/>
    </source>
</evidence>
<dbReference type="RefSeq" id="XP_040737476.1">
    <property type="nucleotide sequence ID" value="XM_040881838.1"/>
</dbReference>
<reference evidence="7 8" key="1">
    <citation type="journal article" date="2017" name="Biotechnol. Biofuels">
        <title>Differential beta-glucosidase expression as a function of carbon source availability in Talaromyces amestolkiae: a genomic and proteomic approach.</title>
        <authorList>
            <person name="de Eugenio L.I."/>
            <person name="Mendez-Liter J.A."/>
            <person name="Nieto-Dominguez M."/>
            <person name="Alonso L."/>
            <person name="Gil-Munoz J."/>
            <person name="Barriuso J."/>
            <person name="Prieto A."/>
            <person name="Martinez M.J."/>
        </authorList>
    </citation>
    <scope>NUCLEOTIDE SEQUENCE [LARGE SCALE GENOMIC DNA]</scope>
    <source>
        <strain evidence="7 8">CIB</strain>
    </source>
</reference>
<evidence type="ECO:0000256" key="3">
    <source>
        <dbReference type="ARBA" id="ARBA00022827"/>
    </source>
</evidence>
<dbReference type="GO" id="GO:0004497">
    <property type="term" value="F:monooxygenase activity"/>
    <property type="evidence" value="ECO:0007669"/>
    <property type="project" value="UniProtKB-KW"/>
</dbReference>
<dbReference type="GeneID" id="63798188"/>
<sequence>MSKQFSIIIVGGGIAGLATAIALRAPNRKITILEQSSLNREIGATISLQPNASKIVEQQWDLSKTLKDKGSMVDEGFQVYNLDGELQMRVPLSTTEKYGAERMLYYRIDLHDALKKRATSKEWDGEPAEIRVSSRVTGCDCDEGVVYTQTGERFQADLVVGADGIKSVVRDAVLDTKVPALRTGHSAYRMILSIDRLLTDCKAFCEVVDPRAPYTTMVMARNRRMIMGPARNGSVYSIVAMVPDEDLGEDPNTTSWTTHGDIPKMKETFSDFPEWARGPLSCVNDGEVGLWQLRDIDPLPTWTKGRVVLVGDAAHAMLPTQGQGASQAIEDAEAVGAFYADINIDEGGLEQVKAVNEKIFACRYKRATTIQQYSRQAAKPATEEGSVKVKMSPSEFMDYNCNYGGAVEWLRRQKEEDAKEAGGDKLAEDISKMRIVDREVSAQEVVA</sequence>
<keyword evidence="8" id="KW-1185">Reference proteome</keyword>
<protein>
    <recommendedName>
        <fullName evidence="6">FAD-binding domain-containing protein</fullName>
    </recommendedName>
</protein>
<dbReference type="Pfam" id="PF01494">
    <property type="entry name" value="FAD_binding_3"/>
    <property type="match status" value="1"/>
</dbReference>
<evidence type="ECO:0000256" key="4">
    <source>
        <dbReference type="ARBA" id="ARBA00023002"/>
    </source>
</evidence>
<dbReference type="EMBL" id="MIKG01000021">
    <property type="protein sequence ID" value="RAO72962.1"/>
    <property type="molecule type" value="Genomic_DNA"/>
</dbReference>
<dbReference type="GO" id="GO:0071949">
    <property type="term" value="F:FAD binding"/>
    <property type="evidence" value="ECO:0007669"/>
    <property type="project" value="InterPro"/>
</dbReference>
<dbReference type="InterPro" id="IPR050493">
    <property type="entry name" value="FAD-dep_Monooxygenase_BioMet"/>
</dbReference>
<dbReference type="InterPro" id="IPR036188">
    <property type="entry name" value="FAD/NAD-bd_sf"/>
</dbReference>
<keyword evidence="2" id="KW-0285">Flavoprotein</keyword>
<dbReference type="AlphaFoldDB" id="A0A364LAY3"/>
<keyword evidence="3" id="KW-0274">FAD</keyword>
<dbReference type="SUPFAM" id="SSF51905">
    <property type="entry name" value="FAD/NAD(P)-binding domain"/>
    <property type="match status" value="1"/>
</dbReference>
<dbReference type="Gene3D" id="3.50.50.60">
    <property type="entry name" value="FAD/NAD(P)-binding domain"/>
    <property type="match status" value="1"/>
</dbReference>
<dbReference type="Proteomes" id="UP000249363">
    <property type="component" value="Unassembled WGS sequence"/>
</dbReference>
<dbReference type="SUPFAM" id="SSF54373">
    <property type="entry name" value="FAD-linked reductases, C-terminal domain"/>
    <property type="match status" value="1"/>
</dbReference>
<gene>
    <name evidence="7" type="ORF">BHQ10_008974</name>
</gene>
<keyword evidence="5" id="KW-0503">Monooxygenase</keyword>
<dbReference type="OrthoDB" id="9993796at2759"/>
<dbReference type="PANTHER" id="PTHR13789:SF314">
    <property type="entry name" value="FAD-BINDING DOMAIN-CONTAINING PROTEIN"/>
    <property type="match status" value="1"/>
</dbReference>
<dbReference type="PANTHER" id="PTHR13789">
    <property type="entry name" value="MONOOXYGENASE"/>
    <property type="match status" value="1"/>
</dbReference>
<evidence type="ECO:0000256" key="5">
    <source>
        <dbReference type="ARBA" id="ARBA00023033"/>
    </source>
</evidence>
<keyword evidence="4" id="KW-0560">Oxidoreductase</keyword>
<evidence type="ECO:0000256" key="1">
    <source>
        <dbReference type="ARBA" id="ARBA00007992"/>
    </source>
</evidence>
<evidence type="ECO:0000256" key="2">
    <source>
        <dbReference type="ARBA" id="ARBA00022630"/>
    </source>
</evidence>
<feature type="domain" description="FAD-binding" evidence="6">
    <location>
        <begin position="6"/>
        <end position="336"/>
    </location>
</feature>
<comment type="similarity">
    <text evidence="1">Belongs to the paxM FAD-dependent monooxygenase family.</text>
</comment>
<dbReference type="STRING" id="1196081.A0A364LAY3"/>
<proteinExistence type="inferred from homology"/>
<organism evidence="7 8">
    <name type="scientific">Talaromyces amestolkiae</name>
    <dbReference type="NCBI Taxonomy" id="1196081"/>
    <lineage>
        <taxon>Eukaryota</taxon>
        <taxon>Fungi</taxon>
        <taxon>Dikarya</taxon>
        <taxon>Ascomycota</taxon>
        <taxon>Pezizomycotina</taxon>
        <taxon>Eurotiomycetes</taxon>
        <taxon>Eurotiomycetidae</taxon>
        <taxon>Eurotiales</taxon>
        <taxon>Trichocomaceae</taxon>
        <taxon>Talaromyces</taxon>
        <taxon>Talaromyces sect. Talaromyces</taxon>
    </lineage>
</organism>
<dbReference type="InterPro" id="IPR002938">
    <property type="entry name" value="FAD-bd"/>
</dbReference>
<accession>A0A364LAY3</accession>